<organism evidence="6 7">
    <name type="scientific">Marinobacterium rhizophilum</name>
    <dbReference type="NCBI Taxonomy" id="420402"/>
    <lineage>
        <taxon>Bacteria</taxon>
        <taxon>Pseudomonadati</taxon>
        <taxon>Pseudomonadota</taxon>
        <taxon>Gammaproteobacteria</taxon>
        <taxon>Oceanospirillales</taxon>
        <taxon>Oceanospirillaceae</taxon>
        <taxon>Marinobacterium</taxon>
    </lineage>
</organism>
<evidence type="ECO:0000313" key="6">
    <source>
        <dbReference type="EMBL" id="UTW10050.1"/>
    </source>
</evidence>
<keyword evidence="2" id="KW-0963">Cytoplasm</keyword>
<proteinExistence type="predicted"/>
<dbReference type="Proteomes" id="UP001058461">
    <property type="component" value="Chromosome"/>
</dbReference>
<dbReference type="InterPro" id="IPR008622">
    <property type="entry name" value="FliT"/>
</dbReference>
<keyword evidence="6" id="KW-0966">Cell projection</keyword>
<dbReference type="Gene3D" id="1.20.58.380">
    <property type="entry name" value="Flagellar protein flit"/>
    <property type="match status" value="1"/>
</dbReference>
<evidence type="ECO:0000256" key="4">
    <source>
        <dbReference type="ARBA" id="ARBA00023186"/>
    </source>
</evidence>
<evidence type="ECO:0000256" key="3">
    <source>
        <dbReference type="ARBA" id="ARBA00022795"/>
    </source>
</evidence>
<evidence type="ECO:0000313" key="7">
    <source>
        <dbReference type="Proteomes" id="UP001058461"/>
    </source>
</evidence>
<gene>
    <name evidence="6" type="ORF">KDW95_12045</name>
</gene>
<evidence type="ECO:0000256" key="1">
    <source>
        <dbReference type="ARBA" id="ARBA00004514"/>
    </source>
</evidence>
<keyword evidence="3" id="KW-1005">Bacterial flagellum biogenesis</keyword>
<keyword evidence="6" id="KW-0969">Cilium</keyword>
<protein>
    <recommendedName>
        <fullName evidence="5">Flagellar protein FliT</fullName>
    </recommendedName>
</protein>
<keyword evidence="6" id="KW-0282">Flagellum</keyword>
<evidence type="ECO:0000256" key="2">
    <source>
        <dbReference type="ARBA" id="ARBA00022490"/>
    </source>
</evidence>
<keyword evidence="4" id="KW-0143">Chaperone</keyword>
<dbReference type="RefSeq" id="WP_255852054.1">
    <property type="nucleotide sequence ID" value="NZ_CP073347.1"/>
</dbReference>
<name>A0ABY5HCH9_9GAMM</name>
<sequence>MNPSREIAEQLLKATDALLARARSEDFENLAPLQHTRATLIEQLDHSLGSKLSVTEATELAEILQQVRSLEDDTQALLQSRKKTLLDEHHKLKKGQRAQKAYGNMG</sequence>
<dbReference type="EMBL" id="CP073347">
    <property type="protein sequence ID" value="UTW10050.1"/>
    <property type="molecule type" value="Genomic_DNA"/>
</dbReference>
<dbReference type="Pfam" id="PF05400">
    <property type="entry name" value="FliT"/>
    <property type="match status" value="1"/>
</dbReference>
<accession>A0ABY5HCH9</accession>
<comment type="subcellular location">
    <subcellularLocation>
        <location evidence="1">Cytoplasm</location>
        <location evidence="1">Cytosol</location>
    </subcellularLocation>
</comment>
<reference evidence="6" key="1">
    <citation type="submission" date="2021-04" db="EMBL/GenBank/DDBJ databases">
        <title>Oceanospirillales bacteria with DddD are important DMSP degraders in coastal seawater.</title>
        <authorList>
            <person name="Liu J."/>
        </authorList>
    </citation>
    <scope>NUCLEOTIDE SEQUENCE</scope>
    <source>
        <strain evidence="6">D13-1</strain>
    </source>
</reference>
<evidence type="ECO:0000256" key="5">
    <source>
        <dbReference type="ARBA" id="ARBA00093797"/>
    </source>
</evidence>
<keyword evidence="7" id="KW-1185">Reference proteome</keyword>